<keyword evidence="2" id="KW-1185">Reference proteome</keyword>
<protein>
    <submittedName>
        <fullName evidence="1">Uncharacterized protein</fullName>
    </submittedName>
</protein>
<organism evidence="1 2">
    <name type="scientific">Dallia pectoralis</name>
    <name type="common">Alaska blackfish</name>
    <dbReference type="NCBI Taxonomy" id="75939"/>
    <lineage>
        <taxon>Eukaryota</taxon>
        <taxon>Metazoa</taxon>
        <taxon>Chordata</taxon>
        <taxon>Craniata</taxon>
        <taxon>Vertebrata</taxon>
        <taxon>Euteleostomi</taxon>
        <taxon>Actinopterygii</taxon>
        <taxon>Neopterygii</taxon>
        <taxon>Teleostei</taxon>
        <taxon>Protacanthopterygii</taxon>
        <taxon>Esociformes</taxon>
        <taxon>Umbridae</taxon>
        <taxon>Dallia</taxon>
    </lineage>
</organism>
<dbReference type="Proteomes" id="UP001157502">
    <property type="component" value="Chromosome 21"/>
</dbReference>
<evidence type="ECO:0000313" key="1">
    <source>
        <dbReference type="EMBL" id="KAJ7995211.1"/>
    </source>
</evidence>
<comment type="caution">
    <text evidence="1">The sequence shown here is derived from an EMBL/GenBank/DDBJ whole genome shotgun (WGS) entry which is preliminary data.</text>
</comment>
<accession>A0ACC2FV69</accession>
<proteinExistence type="predicted"/>
<reference evidence="1" key="1">
    <citation type="submission" date="2021-05" db="EMBL/GenBank/DDBJ databases">
        <authorList>
            <person name="Pan Q."/>
            <person name="Jouanno E."/>
            <person name="Zahm M."/>
            <person name="Klopp C."/>
            <person name="Cabau C."/>
            <person name="Louis A."/>
            <person name="Berthelot C."/>
            <person name="Parey E."/>
            <person name="Roest Crollius H."/>
            <person name="Montfort J."/>
            <person name="Robinson-Rechavi M."/>
            <person name="Bouchez O."/>
            <person name="Lampietro C."/>
            <person name="Lopez Roques C."/>
            <person name="Donnadieu C."/>
            <person name="Postlethwait J."/>
            <person name="Bobe J."/>
            <person name="Dillon D."/>
            <person name="Chandos A."/>
            <person name="von Hippel F."/>
            <person name="Guiguen Y."/>
        </authorList>
    </citation>
    <scope>NUCLEOTIDE SEQUENCE</scope>
    <source>
        <strain evidence="1">YG-Jan2019</strain>
    </source>
</reference>
<dbReference type="EMBL" id="CM055748">
    <property type="protein sequence ID" value="KAJ7995211.1"/>
    <property type="molecule type" value="Genomic_DNA"/>
</dbReference>
<gene>
    <name evidence="1" type="ORF">DPEC_G00242190</name>
</gene>
<name>A0ACC2FV69_DALPE</name>
<evidence type="ECO:0000313" key="2">
    <source>
        <dbReference type="Proteomes" id="UP001157502"/>
    </source>
</evidence>
<sequence>MARPQMESGVDHHSRGTQHSCRMEVQRPDAWPGGSMHHQIAHPTYQRYPNMNHEPSQDHAPNLPGRDAPLSPNAHPEETPRRESTDPEREHQDTTDQDPLPDLLPQRERSPRASPQPRGPRRVDPWLEDEVVERIAHQLRRIGDDLNATTLQRVRQDWRGLYLGVLNFLSDTLSTLYRLI</sequence>